<evidence type="ECO:0000313" key="2">
    <source>
        <dbReference type="Proteomes" id="UP000095282"/>
    </source>
</evidence>
<feature type="transmembrane region" description="Helical" evidence="1">
    <location>
        <begin position="73"/>
        <end position="92"/>
    </location>
</feature>
<name>A0A1I7V0W4_9PELO</name>
<dbReference type="WBParaSite" id="Csp11.Scaffold630.g21291.t2">
    <property type="protein sequence ID" value="Csp11.Scaffold630.g21291.t2"/>
    <property type="gene ID" value="Csp11.Scaffold630.g21291"/>
</dbReference>
<keyword evidence="2" id="KW-1185">Reference proteome</keyword>
<feature type="transmembrane region" description="Helical" evidence="1">
    <location>
        <begin position="46"/>
        <end position="67"/>
    </location>
</feature>
<proteinExistence type="predicted"/>
<protein>
    <submittedName>
        <fullName evidence="3">HECT domain-containing protein</fullName>
    </submittedName>
</protein>
<accession>A0A1I7V0W4</accession>
<sequence>MFRKERESRLLSFQDDRRPSYRLDLLLERHLGHAPSRHVEKCRRNMVLPLVGQALLVALWLLVILSADYKDNAMVGSITVVMAVVYSGFSIYQEVVTSTENHAIWLTFLQRHLPLPFAPDYNPETMRTVQEGSAHFPHHQILHLHHRWRLQLNQLDAMPTTEALIKVFCGEMKRLEENNGTNEQRGYVQDAFKSFLSRLPRVQIKGNGLESVTLAAEGPLGQELAKFFLVPGFDVFKTSEFEDPEVMEEKIRDYCIVREEAHRQAVFINSCSLFNHFGDRVVR</sequence>
<keyword evidence="1" id="KW-1133">Transmembrane helix</keyword>
<keyword evidence="1" id="KW-0812">Transmembrane</keyword>
<keyword evidence="1" id="KW-0472">Membrane</keyword>
<evidence type="ECO:0000313" key="3">
    <source>
        <dbReference type="WBParaSite" id="Csp11.Scaffold630.g21291.t2"/>
    </source>
</evidence>
<evidence type="ECO:0000256" key="1">
    <source>
        <dbReference type="SAM" id="Phobius"/>
    </source>
</evidence>
<reference evidence="3" key="1">
    <citation type="submission" date="2016-11" db="UniProtKB">
        <authorList>
            <consortium name="WormBaseParasite"/>
        </authorList>
    </citation>
    <scope>IDENTIFICATION</scope>
</reference>
<dbReference type="AlphaFoldDB" id="A0A1I7V0W4"/>
<organism evidence="2 3">
    <name type="scientific">Caenorhabditis tropicalis</name>
    <dbReference type="NCBI Taxonomy" id="1561998"/>
    <lineage>
        <taxon>Eukaryota</taxon>
        <taxon>Metazoa</taxon>
        <taxon>Ecdysozoa</taxon>
        <taxon>Nematoda</taxon>
        <taxon>Chromadorea</taxon>
        <taxon>Rhabditida</taxon>
        <taxon>Rhabditina</taxon>
        <taxon>Rhabditomorpha</taxon>
        <taxon>Rhabditoidea</taxon>
        <taxon>Rhabditidae</taxon>
        <taxon>Peloderinae</taxon>
        <taxon>Caenorhabditis</taxon>
    </lineage>
</organism>
<dbReference type="Proteomes" id="UP000095282">
    <property type="component" value="Unplaced"/>
</dbReference>
<dbReference type="STRING" id="1561998.A0A1I7V0W4"/>